<evidence type="ECO:0000256" key="3">
    <source>
        <dbReference type="PIRSR" id="PIRSR001365-1"/>
    </source>
</evidence>
<proteinExistence type="inferred from homology"/>
<protein>
    <submittedName>
        <fullName evidence="5">4-hydroxy-tetrahydrodipicolinate synthase</fullName>
    </submittedName>
</protein>
<feature type="binding site" evidence="4">
    <location>
        <position position="50"/>
    </location>
    <ligand>
        <name>pyruvate</name>
        <dbReference type="ChEBI" id="CHEBI:15361"/>
    </ligand>
</feature>
<dbReference type="EMBL" id="QXDF01000001">
    <property type="protein sequence ID" value="RIA55358.1"/>
    <property type="molecule type" value="Genomic_DNA"/>
</dbReference>
<sequence length="303" mass="33012">MANNDQMSGVIAPVVTPFNDEGAVDEERFYEHAHWLLSNGCDALAPFGTTSEANSLGQTERKQLLRGLVDSGISPDDLMPGTGMCSLADTLTLTRQAVELGCRGVLLLPPFYYKNVSDDGLFQYVSELIDRMESSTLHIYLYHIPPVAQVGWSVDLVKRLADKFPETVVGLKDSSGDWSYTEAVLESVPDFAVFSGSEDFLLQNRRAGGAGTITAMANINAPMIAELYDKWEEPDAGEIQAQISRIREVIRDAGTIPALKAVLAHYREAPSLRTVRPPLLSMGEAAATKLIRALDEAGFSPSF</sequence>
<dbReference type="PANTHER" id="PTHR12128">
    <property type="entry name" value="DIHYDRODIPICOLINATE SYNTHASE"/>
    <property type="match status" value="1"/>
</dbReference>
<evidence type="ECO:0000313" key="6">
    <source>
        <dbReference type="Proteomes" id="UP000266273"/>
    </source>
</evidence>
<feature type="binding site" evidence="4">
    <location>
        <position position="213"/>
    </location>
    <ligand>
        <name>pyruvate</name>
        <dbReference type="ChEBI" id="CHEBI:15361"/>
    </ligand>
</feature>
<dbReference type="PANTHER" id="PTHR12128:SF67">
    <property type="entry name" value="BLR3884 PROTEIN"/>
    <property type="match status" value="1"/>
</dbReference>
<feature type="active site" description="Schiff-base intermediate with substrate" evidence="3">
    <location>
        <position position="172"/>
    </location>
</feature>
<dbReference type="RefSeq" id="WP_119060270.1">
    <property type="nucleotide sequence ID" value="NZ_QXDF01000001.1"/>
</dbReference>
<organism evidence="5 6">
    <name type="scientific">Dichotomicrobium thermohalophilum</name>
    <dbReference type="NCBI Taxonomy" id="933063"/>
    <lineage>
        <taxon>Bacteria</taxon>
        <taxon>Pseudomonadati</taxon>
        <taxon>Pseudomonadota</taxon>
        <taxon>Alphaproteobacteria</taxon>
        <taxon>Hyphomicrobiales</taxon>
        <taxon>Hyphomicrobiaceae</taxon>
        <taxon>Dichotomicrobium</taxon>
    </lineage>
</organism>
<dbReference type="PIRSF" id="PIRSF001365">
    <property type="entry name" value="DHDPS"/>
    <property type="match status" value="1"/>
</dbReference>
<keyword evidence="1 2" id="KW-0456">Lyase</keyword>
<dbReference type="CDD" id="cd00408">
    <property type="entry name" value="DHDPS-like"/>
    <property type="match status" value="1"/>
</dbReference>
<dbReference type="GO" id="GO:0008840">
    <property type="term" value="F:4-hydroxy-tetrahydrodipicolinate synthase activity"/>
    <property type="evidence" value="ECO:0007669"/>
    <property type="project" value="TreeGrafter"/>
</dbReference>
<reference evidence="5 6" key="1">
    <citation type="submission" date="2018-08" db="EMBL/GenBank/DDBJ databases">
        <title>Genomic Encyclopedia of Archaeal and Bacterial Type Strains, Phase II (KMG-II): from individual species to whole genera.</title>
        <authorList>
            <person name="Goeker M."/>
        </authorList>
    </citation>
    <scope>NUCLEOTIDE SEQUENCE [LARGE SCALE GENOMIC DNA]</scope>
    <source>
        <strain evidence="5 6">DSM 5002</strain>
    </source>
</reference>
<dbReference type="Pfam" id="PF00701">
    <property type="entry name" value="DHDPS"/>
    <property type="match status" value="1"/>
</dbReference>
<dbReference type="InterPro" id="IPR002220">
    <property type="entry name" value="DapA-like"/>
</dbReference>
<evidence type="ECO:0000256" key="2">
    <source>
        <dbReference type="PIRNR" id="PIRNR001365"/>
    </source>
</evidence>
<dbReference type="SMART" id="SM01130">
    <property type="entry name" value="DHDPS"/>
    <property type="match status" value="1"/>
</dbReference>
<dbReference type="Proteomes" id="UP000266273">
    <property type="component" value="Unassembled WGS sequence"/>
</dbReference>
<keyword evidence="6" id="KW-1185">Reference proteome</keyword>
<comment type="similarity">
    <text evidence="2">Belongs to the DapA family.</text>
</comment>
<evidence type="ECO:0000313" key="5">
    <source>
        <dbReference type="EMBL" id="RIA55358.1"/>
    </source>
</evidence>
<dbReference type="AlphaFoldDB" id="A0A397Q2T0"/>
<dbReference type="Gene3D" id="3.20.20.70">
    <property type="entry name" value="Aldolase class I"/>
    <property type="match status" value="1"/>
</dbReference>
<dbReference type="SUPFAM" id="SSF51569">
    <property type="entry name" value="Aldolase"/>
    <property type="match status" value="1"/>
</dbReference>
<name>A0A397Q2T0_9HYPH</name>
<dbReference type="OrthoDB" id="7157803at2"/>
<feature type="active site" description="Proton donor/acceptor" evidence="3">
    <location>
        <position position="142"/>
    </location>
</feature>
<accession>A0A397Q2T0</accession>
<evidence type="ECO:0000256" key="1">
    <source>
        <dbReference type="ARBA" id="ARBA00023239"/>
    </source>
</evidence>
<dbReference type="InterPro" id="IPR013785">
    <property type="entry name" value="Aldolase_TIM"/>
</dbReference>
<comment type="caution">
    <text evidence="5">The sequence shown here is derived from an EMBL/GenBank/DDBJ whole genome shotgun (WGS) entry which is preliminary data.</text>
</comment>
<evidence type="ECO:0000256" key="4">
    <source>
        <dbReference type="PIRSR" id="PIRSR001365-2"/>
    </source>
</evidence>
<gene>
    <name evidence="5" type="ORF">BXY53_0420</name>
</gene>